<proteinExistence type="predicted"/>
<dbReference type="Proteomes" id="UP000019109">
    <property type="component" value="Unassembled WGS sequence"/>
</dbReference>
<feature type="region of interest" description="Disordered" evidence="1">
    <location>
        <begin position="34"/>
        <end position="62"/>
    </location>
</feature>
<evidence type="ECO:0000313" key="3">
    <source>
        <dbReference type="Proteomes" id="UP000019109"/>
    </source>
</evidence>
<dbReference type="OrthoDB" id="1937916at2"/>
<reference evidence="2" key="1">
    <citation type="journal article" date="2014" name="Genome Announc.">
        <title>Draft Genome Sequence of Clostridium straminisolvens Strain JCM 21531T, Isolated from a Cellulose-Degrading Bacterial Community.</title>
        <authorList>
            <person name="Yuki M."/>
            <person name="Oshima K."/>
            <person name="Suda W."/>
            <person name="Sakamoto M."/>
            <person name="Kitamura K."/>
            <person name="Iida T."/>
            <person name="Hattori M."/>
            <person name="Ohkuma M."/>
        </authorList>
    </citation>
    <scope>NUCLEOTIDE SEQUENCE [LARGE SCALE GENOMIC DNA]</scope>
    <source>
        <strain evidence="2">JCM 21531</strain>
    </source>
</reference>
<comment type="caution">
    <text evidence="2">The sequence shown here is derived from an EMBL/GenBank/DDBJ whole genome shotgun (WGS) entry which is preliminary data.</text>
</comment>
<accession>W4V9L0</accession>
<evidence type="ECO:0000256" key="1">
    <source>
        <dbReference type="SAM" id="MobiDB-lite"/>
    </source>
</evidence>
<dbReference type="RefSeq" id="WP_038289763.1">
    <property type="nucleotide sequence ID" value="NZ_BAVR01000039.1"/>
</dbReference>
<organism evidence="2 3">
    <name type="scientific">Acetivibrio straminisolvens JCM 21531</name>
    <dbReference type="NCBI Taxonomy" id="1294263"/>
    <lineage>
        <taxon>Bacteria</taxon>
        <taxon>Bacillati</taxon>
        <taxon>Bacillota</taxon>
        <taxon>Clostridia</taxon>
        <taxon>Eubacteriales</taxon>
        <taxon>Oscillospiraceae</taxon>
        <taxon>Acetivibrio</taxon>
    </lineage>
</organism>
<dbReference type="AlphaFoldDB" id="W4V9L0"/>
<sequence length="62" mass="6861">MRNKGNRQTCVKCGKSWNVSSQAKIPSSGYVCPHCTGKKNRQNDRPIKRTSLSGGSRKISHT</sequence>
<dbReference type="EMBL" id="BAVR01000039">
    <property type="protein sequence ID" value="GAE89498.1"/>
    <property type="molecule type" value="Genomic_DNA"/>
</dbReference>
<dbReference type="STRING" id="1294263.JCM21531_3030"/>
<keyword evidence="3" id="KW-1185">Reference proteome</keyword>
<name>W4V9L0_9FIRM</name>
<evidence type="ECO:0000313" key="2">
    <source>
        <dbReference type="EMBL" id="GAE89498.1"/>
    </source>
</evidence>
<gene>
    <name evidence="2" type="ORF">JCM21531_3030</name>
</gene>
<protein>
    <submittedName>
        <fullName evidence="2">Uncharacterized protein</fullName>
    </submittedName>
</protein>